<keyword evidence="3" id="KW-0808">Transferase</keyword>
<keyword evidence="1" id="KW-0472">Membrane</keyword>
<organism evidence="3 4">
    <name type="scientific">Amphritea japonica ATCC BAA-1530</name>
    <dbReference type="NCBI Taxonomy" id="1278309"/>
    <lineage>
        <taxon>Bacteria</taxon>
        <taxon>Pseudomonadati</taxon>
        <taxon>Pseudomonadota</taxon>
        <taxon>Gammaproteobacteria</taxon>
        <taxon>Oceanospirillales</taxon>
        <taxon>Oceanospirillaceae</taxon>
        <taxon>Amphritea</taxon>
    </lineage>
</organism>
<evidence type="ECO:0000259" key="2">
    <source>
        <dbReference type="Pfam" id="PF00535"/>
    </source>
</evidence>
<name>A0A7R6P3I7_9GAMM</name>
<protein>
    <submittedName>
        <fullName evidence="3">Glycosyl transferase family 2</fullName>
    </submittedName>
</protein>
<dbReference type="CDD" id="cd00761">
    <property type="entry name" value="Glyco_tranf_GTA_type"/>
    <property type="match status" value="1"/>
</dbReference>
<dbReference type="AlphaFoldDB" id="A0A7R6P3I7"/>
<evidence type="ECO:0000313" key="4">
    <source>
        <dbReference type="Proteomes" id="UP000595663"/>
    </source>
</evidence>
<keyword evidence="1" id="KW-1133">Transmembrane helix</keyword>
<feature type="domain" description="Glycosyltransferase 2-like" evidence="2">
    <location>
        <begin position="4"/>
        <end position="137"/>
    </location>
</feature>
<dbReference type="Proteomes" id="UP000595663">
    <property type="component" value="Chromosome"/>
</dbReference>
<dbReference type="InterPro" id="IPR029044">
    <property type="entry name" value="Nucleotide-diphossugar_trans"/>
</dbReference>
<dbReference type="PANTHER" id="PTHR22916:SF3">
    <property type="entry name" value="UDP-GLCNAC:BETAGAL BETA-1,3-N-ACETYLGLUCOSAMINYLTRANSFERASE-LIKE PROTEIN 1"/>
    <property type="match status" value="1"/>
</dbReference>
<dbReference type="InterPro" id="IPR001173">
    <property type="entry name" value="Glyco_trans_2-like"/>
</dbReference>
<dbReference type="OrthoDB" id="9801954at2"/>
<evidence type="ECO:0000313" key="3">
    <source>
        <dbReference type="EMBL" id="BBB25224.1"/>
    </source>
</evidence>
<dbReference type="KEGG" id="ajp:AMJAP_0625"/>
<feature type="transmembrane region" description="Helical" evidence="1">
    <location>
        <begin position="226"/>
        <end position="249"/>
    </location>
</feature>
<dbReference type="RefSeq" id="WP_019622923.1">
    <property type="nucleotide sequence ID" value="NZ_AP014545.1"/>
</dbReference>
<dbReference type="GO" id="GO:0016758">
    <property type="term" value="F:hexosyltransferase activity"/>
    <property type="evidence" value="ECO:0007669"/>
    <property type="project" value="UniProtKB-ARBA"/>
</dbReference>
<keyword evidence="1" id="KW-0812">Transmembrane</keyword>
<keyword evidence="4" id="KW-1185">Reference proteome</keyword>
<dbReference type="SUPFAM" id="SSF53448">
    <property type="entry name" value="Nucleotide-diphospho-sugar transferases"/>
    <property type="match status" value="1"/>
</dbReference>
<dbReference type="Gene3D" id="3.90.550.10">
    <property type="entry name" value="Spore Coat Polysaccharide Biosynthesis Protein SpsA, Chain A"/>
    <property type="match status" value="1"/>
</dbReference>
<reference evidence="3 4" key="1">
    <citation type="journal article" date="2008" name="Int. J. Syst. Evol. Microbiol.">
        <title>Amphritea japonica sp. nov. and Amphritea balenae sp. nov., isolated from the sediment adjacent to sperm whale carcasses off Kagoshima, Japan.</title>
        <authorList>
            <person name="Miyazaki M."/>
            <person name="Nogi Y."/>
            <person name="Fujiwara Y."/>
            <person name="Kawato M."/>
            <person name="Nagahama T."/>
            <person name="Kubokawa K."/>
            <person name="Horikoshi K."/>
        </authorList>
    </citation>
    <scope>NUCLEOTIDE SEQUENCE [LARGE SCALE GENOMIC DNA]</scope>
    <source>
        <strain evidence="3 4">ATCC BAA-1530</strain>
    </source>
</reference>
<sequence>MKLSIVVPTYNSKSSIVNTLESISKQKKHGFLVEVIVVDDASEDGSIDVICSYIDNYTGELVFRLLKNEFNQGVSKSRNVGMDNSTGDYVVFLDSDDRFHESKLAIIEPLLANNSIDFLFHSFSHEDSVVNKASHLSLVKLNIFFPFLNLIKNVICTPCVVVKNVKDYRFNESMTHMEDLELWTSIMLKPKVNVYRLKEKLTILGHVANEGDGLSSNRSAMRNMELVMFLSLANKFISVKLLLPVYYLMHKIKSILKD</sequence>
<dbReference type="PANTHER" id="PTHR22916">
    <property type="entry name" value="GLYCOSYLTRANSFERASE"/>
    <property type="match status" value="1"/>
</dbReference>
<gene>
    <name evidence="3" type="ORF">AMJAP_0625</name>
</gene>
<dbReference type="EMBL" id="AP014545">
    <property type="protein sequence ID" value="BBB25224.1"/>
    <property type="molecule type" value="Genomic_DNA"/>
</dbReference>
<proteinExistence type="predicted"/>
<evidence type="ECO:0000256" key="1">
    <source>
        <dbReference type="SAM" id="Phobius"/>
    </source>
</evidence>
<accession>A0A7R6P3I7</accession>
<dbReference type="Pfam" id="PF00535">
    <property type="entry name" value="Glycos_transf_2"/>
    <property type="match status" value="1"/>
</dbReference>